<evidence type="ECO:0000313" key="3">
    <source>
        <dbReference type="EMBL" id="KAK2596381.1"/>
    </source>
</evidence>
<dbReference type="PANTHER" id="PTHR17630:SF55">
    <property type="entry name" value="DIENELACTONE HYDROLASE FAMILY PROTEIN (AFU_ORTHOLOGUE AFUA_1G01900)"/>
    <property type="match status" value="1"/>
</dbReference>
<keyword evidence="1" id="KW-1133">Transmembrane helix</keyword>
<dbReference type="Pfam" id="PF01738">
    <property type="entry name" value="DLH"/>
    <property type="match status" value="1"/>
</dbReference>
<evidence type="ECO:0000256" key="1">
    <source>
        <dbReference type="SAM" id="Phobius"/>
    </source>
</evidence>
<organism evidence="3 4">
    <name type="scientific">Phomopsis amygdali</name>
    <name type="common">Fusicoccum amygdali</name>
    <dbReference type="NCBI Taxonomy" id="1214568"/>
    <lineage>
        <taxon>Eukaryota</taxon>
        <taxon>Fungi</taxon>
        <taxon>Dikarya</taxon>
        <taxon>Ascomycota</taxon>
        <taxon>Pezizomycotina</taxon>
        <taxon>Sordariomycetes</taxon>
        <taxon>Sordariomycetidae</taxon>
        <taxon>Diaporthales</taxon>
        <taxon>Diaporthaceae</taxon>
        <taxon>Diaporthe</taxon>
    </lineage>
</organism>
<evidence type="ECO:0000313" key="4">
    <source>
        <dbReference type="Proteomes" id="UP001265746"/>
    </source>
</evidence>
<dbReference type="InterPro" id="IPR029058">
    <property type="entry name" value="AB_hydrolase_fold"/>
</dbReference>
<feature type="domain" description="Dienelactone hydrolase" evidence="2">
    <location>
        <begin position="51"/>
        <end position="285"/>
    </location>
</feature>
<protein>
    <recommendedName>
        <fullName evidence="2">Dienelactone hydrolase domain-containing protein</fullName>
    </recommendedName>
</protein>
<dbReference type="Gene3D" id="3.40.50.1820">
    <property type="entry name" value="alpha/beta hydrolase"/>
    <property type="match status" value="1"/>
</dbReference>
<keyword evidence="1" id="KW-0812">Transmembrane</keyword>
<dbReference type="AlphaFoldDB" id="A0AAD9S2H0"/>
<dbReference type="Proteomes" id="UP001265746">
    <property type="component" value="Unassembled WGS sequence"/>
</dbReference>
<dbReference type="PANTHER" id="PTHR17630">
    <property type="entry name" value="DIENELACTONE HYDROLASE"/>
    <property type="match status" value="1"/>
</dbReference>
<dbReference type="EMBL" id="JAUJFL010000011">
    <property type="protein sequence ID" value="KAK2596381.1"/>
    <property type="molecule type" value="Genomic_DNA"/>
</dbReference>
<sequence length="293" mass="32877">MFAEYVTRSQISLSEAVVNFTMCADSRCLEGFSWDGKQRGIIGTFGNNNAYITGNNSSAAILVIHDLFGWTIPNTRLLADHYAEEVGATVYVPDFFDGAVLPFGPILSGNWQEVDLEGFLAKNGRDIREPEIFACAKELREKIIAPPFHLRRIYIKQLNLYFADAFVGAVGFCYGGWAAFRLGAREHQPPLVNCISVGHPSLLTKRDIDEIAVPVQVLAPEHDPSYTVELKEYTCRTVPRLGVPFLFRHFPHVEHACFCRGDAKKSLEREALVKGKKAVVYWIREFKCMGSQP</sequence>
<gene>
    <name evidence="3" type="ORF">N8I77_013273</name>
</gene>
<evidence type="ECO:0000259" key="2">
    <source>
        <dbReference type="Pfam" id="PF01738"/>
    </source>
</evidence>
<proteinExistence type="predicted"/>
<accession>A0AAD9S2H0</accession>
<name>A0AAD9S2H0_PHOAM</name>
<dbReference type="GO" id="GO:0016787">
    <property type="term" value="F:hydrolase activity"/>
    <property type="evidence" value="ECO:0007669"/>
    <property type="project" value="InterPro"/>
</dbReference>
<keyword evidence="1" id="KW-0472">Membrane</keyword>
<dbReference type="SUPFAM" id="SSF53474">
    <property type="entry name" value="alpha/beta-Hydrolases"/>
    <property type="match status" value="1"/>
</dbReference>
<reference evidence="3" key="1">
    <citation type="submission" date="2023-06" db="EMBL/GenBank/DDBJ databases">
        <authorList>
            <person name="Noh H."/>
        </authorList>
    </citation>
    <scope>NUCLEOTIDE SEQUENCE</scope>
    <source>
        <strain evidence="3">DUCC20226</strain>
    </source>
</reference>
<keyword evidence="4" id="KW-1185">Reference proteome</keyword>
<comment type="caution">
    <text evidence="3">The sequence shown here is derived from an EMBL/GenBank/DDBJ whole genome shotgun (WGS) entry which is preliminary data.</text>
</comment>
<dbReference type="InterPro" id="IPR002925">
    <property type="entry name" value="Dienelactn_hydro"/>
</dbReference>
<feature type="transmembrane region" description="Helical" evidence="1">
    <location>
        <begin position="158"/>
        <end position="180"/>
    </location>
</feature>